<feature type="domain" description="K Homology" evidence="3">
    <location>
        <begin position="107"/>
        <end position="189"/>
    </location>
</feature>
<dbReference type="Pfam" id="PF00013">
    <property type="entry name" value="KH_1"/>
    <property type="match status" value="1"/>
</dbReference>
<dbReference type="GO" id="GO:0006355">
    <property type="term" value="P:regulation of DNA-templated transcription"/>
    <property type="evidence" value="ECO:0007669"/>
    <property type="project" value="TreeGrafter"/>
</dbReference>
<dbReference type="PANTHER" id="PTHR13360">
    <property type="entry name" value="ACTIVATING SIGNAL COINTEGRATOR 1 COMPLEX SUBUNIT 1"/>
    <property type="match status" value="1"/>
</dbReference>
<evidence type="ECO:0000259" key="3">
    <source>
        <dbReference type="SMART" id="SM00322"/>
    </source>
</evidence>
<evidence type="ECO:0000313" key="5">
    <source>
        <dbReference type="Proteomes" id="UP000708208"/>
    </source>
</evidence>
<dbReference type="GO" id="GO:0006307">
    <property type="term" value="P:DNA alkylation repair"/>
    <property type="evidence" value="ECO:0007669"/>
    <property type="project" value="InterPro"/>
</dbReference>
<dbReference type="OrthoDB" id="277832at2759"/>
<dbReference type="AlphaFoldDB" id="A0A8J2NW35"/>
<dbReference type="InterPro" id="IPR004087">
    <property type="entry name" value="KH_dom"/>
</dbReference>
<dbReference type="InterPro" id="IPR004088">
    <property type="entry name" value="KH_dom_type_1"/>
</dbReference>
<dbReference type="GO" id="GO:0005634">
    <property type="term" value="C:nucleus"/>
    <property type="evidence" value="ECO:0007669"/>
    <property type="project" value="TreeGrafter"/>
</dbReference>
<dbReference type="InterPro" id="IPR047538">
    <property type="entry name" value="KH-I_ASCC1"/>
</dbReference>
<proteinExistence type="predicted"/>
<dbReference type="CDD" id="cd22419">
    <property type="entry name" value="KH-I_ASCC1"/>
    <property type="match status" value="1"/>
</dbReference>
<dbReference type="Pfam" id="PF10469">
    <property type="entry name" value="AKAP7_NLS"/>
    <property type="match status" value="1"/>
</dbReference>
<feature type="region of interest" description="Disordered" evidence="2">
    <location>
        <begin position="78"/>
        <end position="109"/>
    </location>
</feature>
<dbReference type="SMART" id="SM00322">
    <property type="entry name" value="KH"/>
    <property type="match status" value="1"/>
</dbReference>
<evidence type="ECO:0000256" key="1">
    <source>
        <dbReference type="PROSITE-ProRule" id="PRU00117"/>
    </source>
</evidence>
<dbReference type="InterPro" id="IPR009210">
    <property type="entry name" value="ASCC1"/>
</dbReference>
<evidence type="ECO:0000313" key="4">
    <source>
        <dbReference type="EMBL" id="CAG7716839.1"/>
    </source>
</evidence>
<accession>A0A8J2NW35</accession>
<keyword evidence="1" id="KW-0694">RNA-binding</keyword>
<evidence type="ECO:0000256" key="2">
    <source>
        <dbReference type="SAM" id="MobiDB-lite"/>
    </source>
</evidence>
<dbReference type="PANTHER" id="PTHR13360:SF1">
    <property type="entry name" value="ACTIVATING SIGNAL COINTEGRATOR 1 COMPLEX SUBUNIT 1"/>
    <property type="match status" value="1"/>
</dbReference>
<dbReference type="Proteomes" id="UP000708208">
    <property type="component" value="Unassembled WGS sequence"/>
</dbReference>
<keyword evidence="5" id="KW-1185">Reference proteome</keyword>
<gene>
    <name evidence="4" type="ORF">AFUS01_LOCUS6326</name>
</gene>
<protein>
    <recommendedName>
        <fullName evidence="3">K Homology domain-containing protein</fullName>
    </recommendedName>
</protein>
<dbReference type="GO" id="GO:0003723">
    <property type="term" value="F:RNA binding"/>
    <property type="evidence" value="ECO:0007669"/>
    <property type="project" value="UniProtKB-UniRule"/>
</dbReference>
<sequence>MFKYFAHRTYNYDGRFLQFLERPRVLQYTFLLAHIEIEMDVVKPEVYWVQDRCYRRNPSRNNYLNDTDDRKNHSEAGTAAIASNNDQPIPYEEFSDYSCDPDAPDEEDDKEKYVIEKIETGFKARATTIPASFYPLIIGGKGATKKRLESETNTKIIIPRINEKGDIVVRGAKQKDVLTALRRMDLMCSQARAKRDITHFACFALNTAEVMGKYSDFKDKVLRDFSSSIRGLDDAIFQEPAKLHLTICVLVLLDSREREEVSKLFASLSPDIETLTGKKPHKVRLQGLEIMNDDPSEVDVLYAKCVLDDDTLQSVANHVANRLVASGYSKANRGENVKLHATLMNTRWQQQAKEGFENNGYKGNRSKRESFDARKIIQKYGDFDFGVVQINEIKIVTRHTRTDDGSYNTMAVLPLS</sequence>
<dbReference type="InterPro" id="IPR019510">
    <property type="entry name" value="AKAP7-like_phosphoesterase"/>
</dbReference>
<dbReference type="EMBL" id="CAJVCH010041604">
    <property type="protein sequence ID" value="CAG7716839.1"/>
    <property type="molecule type" value="Genomic_DNA"/>
</dbReference>
<name>A0A8J2NW35_9HEXA</name>
<reference evidence="4" key="1">
    <citation type="submission" date="2021-06" db="EMBL/GenBank/DDBJ databases">
        <authorList>
            <person name="Hodson N. C."/>
            <person name="Mongue J. A."/>
            <person name="Jaron S. K."/>
        </authorList>
    </citation>
    <scope>NUCLEOTIDE SEQUENCE</scope>
</reference>
<dbReference type="PROSITE" id="PS50084">
    <property type="entry name" value="KH_TYPE_1"/>
    <property type="match status" value="1"/>
</dbReference>
<organism evidence="4 5">
    <name type="scientific">Allacma fusca</name>
    <dbReference type="NCBI Taxonomy" id="39272"/>
    <lineage>
        <taxon>Eukaryota</taxon>
        <taxon>Metazoa</taxon>
        <taxon>Ecdysozoa</taxon>
        <taxon>Arthropoda</taxon>
        <taxon>Hexapoda</taxon>
        <taxon>Collembola</taxon>
        <taxon>Symphypleona</taxon>
        <taxon>Sminthuridae</taxon>
        <taxon>Allacma</taxon>
    </lineage>
</organism>
<comment type="caution">
    <text evidence="4">The sequence shown here is derived from an EMBL/GenBank/DDBJ whole genome shotgun (WGS) entry which is preliminary data.</text>
</comment>